<protein>
    <submittedName>
        <fullName evidence="1">Uncharacterized protein</fullName>
    </submittedName>
</protein>
<dbReference type="Proteomes" id="UP001489509">
    <property type="component" value="Unassembled WGS sequence"/>
</dbReference>
<dbReference type="RefSeq" id="WP_349218557.1">
    <property type="nucleotide sequence ID" value="NZ_JBBMFD010000005.1"/>
</dbReference>
<comment type="caution">
    <text evidence="1">The sequence shown here is derived from an EMBL/GenBank/DDBJ whole genome shotgun (WGS) entry which is preliminary data.</text>
</comment>
<evidence type="ECO:0000313" key="1">
    <source>
        <dbReference type="EMBL" id="MEQ2440160.1"/>
    </source>
</evidence>
<reference evidence="1 2" key="1">
    <citation type="submission" date="2024-03" db="EMBL/GenBank/DDBJ databases">
        <title>Human intestinal bacterial collection.</title>
        <authorList>
            <person name="Pauvert C."/>
            <person name="Hitch T.C.A."/>
            <person name="Clavel T."/>
        </authorList>
    </citation>
    <scope>NUCLEOTIDE SEQUENCE [LARGE SCALE GENOMIC DNA]</scope>
    <source>
        <strain evidence="1 2">CLA-JM-H44</strain>
    </source>
</reference>
<keyword evidence="2" id="KW-1185">Reference proteome</keyword>
<accession>A0ABV1E0B5</accession>
<organism evidence="1 2">
    <name type="scientific">Solibaculum intestinale</name>
    <dbReference type="NCBI Taxonomy" id="3133165"/>
    <lineage>
        <taxon>Bacteria</taxon>
        <taxon>Bacillati</taxon>
        <taxon>Bacillota</taxon>
        <taxon>Clostridia</taxon>
        <taxon>Eubacteriales</taxon>
        <taxon>Oscillospiraceae</taxon>
        <taxon>Solibaculum</taxon>
    </lineage>
</organism>
<dbReference type="EMBL" id="JBBMFD010000005">
    <property type="protein sequence ID" value="MEQ2440160.1"/>
    <property type="molecule type" value="Genomic_DNA"/>
</dbReference>
<sequence length="59" mass="6551">MAANMIFQAEEIDVPVNWDSLLNCLEQMKKVSSFQALFVEGYFPFGSVPSGGEGKCLFE</sequence>
<gene>
    <name evidence="1" type="ORF">WMO26_04900</name>
</gene>
<proteinExistence type="predicted"/>
<name>A0ABV1E0B5_9FIRM</name>
<evidence type="ECO:0000313" key="2">
    <source>
        <dbReference type="Proteomes" id="UP001489509"/>
    </source>
</evidence>